<evidence type="ECO:0000313" key="1">
    <source>
        <dbReference type="EMBL" id="TFB80461.1"/>
    </source>
</evidence>
<dbReference type="OrthoDB" id="5095593at2"/>
<keyword evidence="2" id="KW-1185">Reference proteome</keyword>
<proteinExistence type="predicted"/>
<reference evidence="1 2" key="1">
    <citation type="submission" date="2019-03" db="EMBL/GenBank/DDBJ databases">
        <title>Genomics of glacier-inhabiting Cryobacterium strains.</title>
        <authorList>
            <person name="Liu Q."/>
            <person name="Xin Y.-H."/>
        </authorList>
    </citation>
    <scope>NUCLEOTIDE SEQUENCE [LARGE SCALE GENOMIC DNA]</scope>
    <source>
        <strain evidence="1 2">CGMCC 1.10440</strain>
    </source>
</reference>
<dbReference type="RefSeq" id="WP_104096317.1">
    <property type="nucleotide sequence ID" value="NZ_JACHBP010000001.1"/>
</dbReference>
<name>A0A4R8VB07_9MICO</name>
<organism evidence="1 2">
    <name type="scientific">Terrimesophilobacter mesophilus</name>
    <dbReference type="NCBI Taxonomy" id="433647"/>
    <lineage>
        <taxon>Bacteria</taxon>
        <taxon>Bacillati</taxon>
        <taxon>Actinomycetota</taxon>
        <taxon>Actinomycetes</taxon>
        <taxon>Micrococcales</taxon>
        <taxon>Microbacteriaceae</taxon>
        <taxon>Terrimesophilobacter</taxon>
    </lineage>
</organism>
<dbReference type="AlphaFoldDB" id="A0A4R8VB07"/>
<evidence type="ECO:0000313" key="2">
    <source>
        <dbReference type="Proteomes" id="UP000298488"/>
    </source>
</evidence>
<dbReference type="Proteomes" id="UP000298488">
    <property type="component" value="Unassembled WGS sequence"/>
</dbReference>
<gene>
    <name evidence="1" type="ORF">E3N84_10730</name>
</gene>
<comment type="caution">
    <text evidence="1">The sequence shown here is derived from an EMBL/GenBank/DDBJ whole genome shotgun (WGS) entry which is preliminary data.</text>
</comment>
<accession>A0A4R8VB07</accession>
<sequence>MTNLPREGTADISRIIESARRLGVELDEESTRQWMDSIALESSSGDIVVDTSTGAFGHRVAMLDFSARELERFRRIGSIVEVTGTSPDVESALAISGSAAQSKIQSFPGDCDYFQRLNIKAPTREDACATMATLMRDKVLATRRGDTYQFLEAKLGSYSFDGHHAGKAVHKGSPISWTFDEIEAQELHADGPDGPVVLRWQEVALDPGWCKLDWVVSDPERRQLSNASNVIDVTWEAPDGDIVSLDGYLDAFFQEVYLDAEDVPMFAKVAKHVSDDALDQYVERLEAEVRKYLTEHLNYGKAAKRMYNVFRLSGRHLEAAYVRELFDEPATILYQVWSLLSTLENATQPGSSIPIADVQAQADSLIVDVVDALEGEEETEIVKAILQLRQSLELQDEGERRVAEVEAAQARVINVVNTFYREKLTGMPTINDYISGIQRAHEESLEAS</sequence>
<protein>
    <submittedName>
        <fullName evidence="1">Uncharacterized protein</fullName>
    </submittedName>
</protein>
<dbReference type="EMBL" id="SOFI01000003">
    <property type="protein sequence ID" value="TFB80461.1"/>
    <property type="molecule type" value="Genomic_DNA"/>
</dbReference>